<sequence length="397" mass="43809">MSSHNEIIDCILHLYSTLRYKPPPRQWTILAAFYLTSDLGFNIISLATGTKCLAANKLPIEEALHDSHAEILARRGAIRWLFEEIGRMNSVSNFKSEWLQCDHQHSYTMHAGVRIGFYVSTVPCGDCSMGLLSSTQDAEMAALKEKSKNGAAVTPVVSRGRDNYALVGILRTKPARADAPTTASMSCSDKIAAWSFLGIQGALGARFFSAPLYVNEIIVGLDLAAENINEEITKTVRDDCERALLRRMASVSASDLYSFHPPAIHFTRIPFVHSRSMTPEVAASCNDSLFWIADSIKAPQVIINGFKRGVSPNRRLDEKSLPIVCRRAMLKLYNDTLQLCGLTSDAAQPTSLRSIKLTMHEYQQAKDHLMGETGVFNGWIRGSTVSFEKSNDCTGGI</sequence>
<dbReference type="SMART" id="SM00552">
    <property type="entry name" value="ADEAMc"/>
    <property type="match status" value="1"/>
</dbReference>
<feature type="domain" description="A to I editase" evidence="1">
    <location>
        <begin position="45"/>
        <end position="369"/>
    </location>
</feature>
<dbReference type="PANTHER" id="PTHR10910">
    <property type="entry name" value="EUKARYOTE SPECIFIC DSRNA BINDING PROTEIN"/>
    <property type="match status" value="1"/>
</dbReference>
<dbReference type="EMBL" id="JACAZF010000006">
    <property type="protein sequence ID" value="KAF7301600.1"/>
    <property type="molecule type" value="Genomic_DNA"/>
</dbReference>
<evidence type="ECO:0000313" key="2">
    <source>
        <dbReference type="EMBL" id="KAF7301600.1"/>
    </source>
</evidence>
<name>A0A8H6SPH6_9AGAR</name>
<dbReference type="GO" id="GO:0003725">
    <property type="term" value="F:double-stranded RNA binding"/>
    <property type="evidence" value="ECO:0007669"/>
    <property type="project" value="TreeGrafter"/>
</dbReference>
<dbReference type="GeneID" id="59346472"/>
<evidence type="ECO:0000259" key="1">
    <source>
        <dbReference type="PROSITE" id="PS50141"/>
    </source>
</evidence>
<proteinExistence type="predicted"/>
<comment type="caution">
    <text evidence="2">The sequence shown here is derived from an EMBL/GenBank/DDBJ whole genome shotgun (WGS) entry which is preliminary data.</text>
</comment>
<dbReference type="InterPro" id="IPR002466">
    <property type="entry name" value="A_deamin"/>
</dbReference>
<protein>
    <submittedName>
        <fullName evidence="2">tRNA-specific adenosine deaminase 1-like</fullName>
    </submittedName>
</protein>
<dbReference type="GO" id="GO:0005737">
    <property type="term" value="C:cytoplasm"/>
    <property type="evidence" value="ECO:0007669"/>
    <property type="project" value="TreeGrafter"/>
</dbReference>
<dbReference type="RefSeq" id="XP_037219600.1">
    <property type="nucleotide sequence ID" value="XM_037363956.1"/>
</dbReference>
<keyword evidence="3" id="KW-1185">Reference proteome</keyword>
<dbReference type="Pfam" id="PF02137">
    <property type="entry name" value="A_deamin"/>
    <property type="match status" value="1"/>
</dbReference>
<dbReference type="AlphaFoldDB" id="A0A8H6SPH6"/>
<dbReference type="Proteomes" id="UP000636479">
    <property type="component" value="Unassembled WGS sequence"/>
</dbReference>
<dbReference type="GO" id="GO:0005730">
    <property type="term" value="C:nucleolus"/>
    <property type="evidence" value="ECO:0007669"/>
    <property type="project" value="TreeGrafter"/>
</dbReference>
<accession>A0A8H6SPH6</accession>
<dbReference type="PROSITE" id="PS50141">
    <property type="entry name" value="A_DEAMIN_EDITASE"/>
    <property type="match status" value="1"/>
</dbReference>
<organism evidence="2 3">
    <name type="scientific">Mycena indigotica</name>
    <dbReference type="NCBI Taxonomy" id="2126181"/>
    <lineage>
        <taxon>Eukaryota</taxon>
        <taxon>Fungi</taxon>
        <taxon>Dikarya</taxon>
        <taxon>Basidiomycota</taxon>
        <taxon>Agaricomycotina</taxon>
        <taxon>Agaricomycetes</taxon>
        <taxon>Agaricomycetidae</taxon>
        <taxon>Agaricales</taxon>
        <taxon>Marasmiineae</taxon>
        <taxon>Mycenaceae</taxon>
        <taxon>Mycena</taxon>
    </lineage>
</organism>
<dbReference type="PANTHER" id="PTHR10910:SF62">
    <property type="entry name" value="AT07585P-RELATED"/>
    <property type="match status" value="1"/>
</dbReference>
<dbReference type="GO" id="GO:0006396">
    <property type="term" value="P:RNA processing"/>
    <property type="evidence" value="ECO:0007669"/>
    <property type="project" value="InterPro"/>
</dbReference>
<dbReference type="GO" id="GO:0008251">
    <property type="term" value="F:tRNA-specific adenosine deaminase activity"/>
    <property type="evidence" value="ECO:0007669"/>
    <property type="project" value="TreeGrafter"/>
</dbReference>
<dbReference type="GO" id="GO:0006382">
    <property type="term" value="P:adenosine to inosine editing"/>
    <property type="evidence" value="ECO:0007669"/>
    <property type="project" value="TreeGrafter"/>
</dbReference>
<dbReference type="OrthoDB" id="10268011at2759"/>
<dbReference type="GO" id="GO:0003726">
    <property type="term" value="F:double-stranded RNA adenosine deaminase activity"/>
    <property type="evidence" value="ECO:0007669"/>
    <property type="project" value="TreeGrafter"/>
</dbReference>
<evidence type="ECO:0000313" key="3">
    <source>
        <dbReference type="Proteomes" id="UP000636479"/>
    </source>
</evidence>
<reference evidence="2" key="1">
    <citation type="submission" date="2020-05" db="EMBL/GenBank/DDBJ databases">
        <title>Mycena genomes resolve the evolution of fungal bioluminescence.</title>
        <authorList>
            <person name="Tsai I.J."/>
        </authorList>
    </citation>
    <scope>NUCLEOTIDE SEQUENCE</scope>
    <source>
        <strain evidence="2">171206Taipei</strain>
    </source>
</reference>
<gene>
    <name evidence="2" type="ORF">MIND_00725500</name>
</gene>